<dbReference type="SUPFAM" id="SSF54373">
    <property type="entry name" value="FAD-linked reductases, C-terminal domain"/>
    <property type="match status" value="1"/>
</dbReference>
<dbReference type="EMBL" id="JADQDO010000004">
    <property type="protein sequence ID" value="MBF9233945.1"/>
    <property type="molecule type" value="Genomic_DNA"/>
</dbReference>
<evidence type="ECO:0000259" key="2">
    <source>
        <dbReference type="Pfam" id="PF01266"/>
    </source>
</evidence>
<name>A0A931FNR6_9HYPH</name>
<keyword evidence="4" id="KW-1185">Reference proteome</keyword>
<feature type="domain" description="FAD dependent oxidoreductase" evidence="2">
    <location>
        <begin position="2"/>
        <end position="391"/>
    </location>
</feature>
<organism evidence="3 4">
    <name type="scientific">Microvirga alba</name>
    <dbReference type="NCBI Taxonomy" id="2791025"/>
    <lineage>
        <taxon>Bacteria</taxon>
        <taxon>Pseudomonadati</taxon>
        <taxon>Pseudomonadota</taxon>
        <taxon>Alphaproteobacteria</taxon>
        <taxon>Hyphomicrobiales</taxon>
        <taxon>Methylobacteriaceae</taxon>
        <taxon>Microvirga</taxon>
    </lineage>
</organism>
<dbReference type="Proteomes" id="UP000599312">
    <property type="component" value="Unassembled WGS sequence"/>
</dbReference>
<dbReference type="GO" id="GO:0005737">
    <property type="term" value="C:cytoplasm"/>
    <property type="evidence" value="ECO:0007669"/>
    <property type="project" value="TreeGrafter"/>
</dbReference>
<dbReference type="PANTHER" id="PTHR13847:SF289">
    <property type="entry name" value="GLYCINE OXIDASE"/>
    <property type="match status" value="1"/>
</dbReference>
<dbReference type="InterPro" id="IPR006076">
    <property type="entry name" value="FAD-dep_OxRdtase"/>
</dbReference>
<dbReference type="GO" id="GO:0016491">
    <property type="term" value="F:oxidoreductase activity"/>
    <property type="evidence" value="ECO:0007669"/>
    <property type="project" value="UniProtKB-KW"/>
</dbReference>
<proteinExistence type="predicted"/>
<protein>
    <submittedName>
        <fullName evidence="3">FAD-binding oxidoreductase</fullName>
    </submittedName>
</protein>
<evidence type="ECO:0000313" key="4">
    <source>
        <dbReference type="Proteomes" id="UP000599312"/>
    </source>
</evidence>
<reference evidence="3" key="1">
    <citation type="submission" date="2020-11" db="EMBL/GenBank/DDBJ databases">
        <authorList>
            <person name="Kim M.K."/>
        </authorList>
    </citation>
    <scope>NUCLEOTIDE SEQUENCE</scope>
    <source>
        <strain evidence="3">BT350</strain>
    </source>
</reference>
<dbReference type="Gene3D" id="3.50.50.60">
    <property type="entry name" value="FAD/NAD(P)-binding domain"/>
    <property type="match status" value="2"/>
</dbReference>
<dbReference type="Gene3D" id="3.30.9.10">
    <property type="entry name" value="D-Amino Acid Oxidase, subunit A, domain 2"/>
    <property type="match status" value="1"/>
</dbReference>
<keyword evidence="1" id="KW-0560">Oxidoreductase</keyword>
<dbReference type="InterPro" id="IPR036188">
    <property type="entry name" value="FAD/NAD-bd_sf"/>
</dbReference>
<accession>A0A931FNR6</accession>
<dbReference type="SUPFAM" id="SSF51905">
    <property type="entry name" value="FAD/NAD(P)-binding domain"/>
    <property type="match status" value="1"/>
</dbReference>
<dbReference type="AlphaFoldDB" id="A0A931FNR6"/>
<gene>
    <name evidence="3" type="ORF">I2H38_11205</name>
</gene>
<dbReference type="PANTHER" id="PTHR13847">
    <property type="entry name" value="SARCOSINE DEHYDROGENASE-RELATED"/>
    <property type="match status" value="1"/>
</dbReference>
<evidence type="ECO:0000313" key="3">
    <source>
        <dbReference type="EMBL" id="MBF9233945.1"/>
    </source>
</evidence>
<comment type="caution">
    <text evidence="3">The sequence shown here is derived from an EMBL/GenBank/DDBJ whole genome shotgun (WGS) entry which is preliminary data.</text>
</comment>
<dbReference type="RefSeq" id="WP_196271923.1">
    <property type="nucleotide sequence ID" value="NZ_JADQDO010000004.1"/>
</dbReference>
<dbReference type="Pfam" id="PF01266">
    <property type="entry name" value="DAO"/>
    <property type="match status" value="1"/>
</dbReference>
<evidence type="ECO:0000256" key="1">
    <source>
        <dbReference type="ARBA" id="ARBA00023002"/>
    </source>
</evidence>
<sequence length="411" mass="44612">MRITIVGAGIVGIATAHALIDEGHQVTLVDPGGRPGRATDANAGWIAHTDIMPLASPKVWKNLPRWLADPLGPLTVRPGYLPHLAPWLIRFFLASTPKRIEASIAAIRAINTEALPAWQRRLDALDLKRHLRDRGILSVWRSRNAFQDSEKVLARQRAFGISADALSADDIKRLEPALQGVSAGVLYADACHVSDPATLASELMARALDRGATYCAGQVIAIGLRDDAVYLSTEGNLEELQSDRVIIAAGAWSRVLAKDLGDAIPLDTERGYNATFSNGAFNLSRPIMFEGEGFVTTPLDSGDRVGGAVEFAGLNAEPNHRRTDAIVGRLRRFLPHLDPGLPQRRWMGFRPSIPDSLPVIGRARKDERVIYAFGHGHYGLTQAAVTAEMVAVTIAGRPGNVNLKLFSAQRF</sequence>